<comment type="caution">
    <text evidence="1">The sequence shown here is derived from an EMBL/GenBank/DDBJ whole genome shotgun (WGS) entry which is preliminary data.</text>
</comment>
<name>S3V549_9LEPT</name>
<dbReference type="EMBL" id="AKWZ02000002">
    <property type="protein sequence ID" value="EPG75759.1"/>
    <property type="molecule type" value="Genomic_DNA"/>
</dbReference>
<dbReference type="SUPFAM" id="SSF52096">
    <property type="entry name" value="ClpP/crotonase"/>
    <property type="match status" value="1"/>
</dbReference>
<dbReference type="InterPro" id="IPR001753">
    <property type="entry name" value="Enoyl-CoA_hydra/iso"/>
</dbReference>
<evidence type="ECO:0000313" key="1">
    <source>
        <dbReference type="EMBL" id="EPG75759.1"/>
    </source>
</evidence>
<dbReference type="CDD" id="cd06558">
    <property type="entry name" value="crotonase-like"/>
    <property type="match status" value="1"/>
</dbReference>
<dbReference type="InterPro" id="IPR029045">
    <property type="entry name" value="ClpP/crotonase-like_dom_sf"/>
</dbReference>
<dbReference type="AlphaFoldDB" id="S3V549"/>
<proteinExistence type="predicted"/>
<reference evidence="1" key="1">
    <citation type="submission" date="2013-04" db="EMBL/GenBank/DDBJ databases">
        <authorList>
            <person name="Harkins D.M."/>
            <person name="Durkin A.S."/>
            <person name="Selengut J.D."/>
            <person name="Sanka R."/>
            <person name="DePew J."/>
            <person name="Purushe J."/>
            <person name="Ahmed A."/>
            <person name="van der Linden H."/>
            <person name="Goris M.G.A."/>
            <person name="Hartskeerl R.A."/>
            <person name="Vinetz J.M."/>
            <person name="Sutton G.G."/>
            <person name="Nelson W.C."/>
            <person name="Fouts D.E."/>
        </authorList>
    </citation>
    <scope>NUCLEOTIDE SEQUENCE [LARGE SCALE GENOMIC DNA]</scope>
    <source>
        <strain evidence="1">BUT 6</strain>
    </source>
</reference>
<dbReference type="GO" id="GO:0016853">
    <property type="term" value="F:isomerase activity"/>
    <property type="evidence" value="ECO:0007669"/>
    <property type="project" value="UniProtKB-KW"/>
</dbReference>
<evidence type="ECO:0000313" key="2">
    <source>
        <dbReference type="Proteomes" id="UP000014540"/>
    </source>
</evidence>
<sequence>MKMIEVEKNGHILELYIKTNDANSLGVDFFRTLSETMQTVESDRSVKAILLSGRNDKFFSNGFNPEIFIGKELHEIKAVLKEALGACGKVLFSSRPVVCAMNGHSMGVGAVLAIFSDYRILVEKKGRIGFPEALIGLNFPSTSGYILKELVGIKAARDLLYSGRGLKSDEAVAIGLVEESATSEELIPRARKWCDQFANMAIESVIGIKVSLRDSQRLVADQLQSRDIDLLAGAVHAKNGQEGMRSILEKRRPVFT</sequence>
<dbReference type="PANTHER" id="PTHR11941:SF54">
    <property type="entry name" value="ENOYL-COA HYDRATASE, MITOCHONDRIAL"/>
    <property type="match status" value="1"/>
</dbReference>
<dbReference type="Gene3D" id="3.90.226.10">
    <property type="entry name" value="2-enoyl-CoA Hydratase, Chain A, domain 1"/>
    <property type="match status" value="1"/>
</dbReference>
<dbReference type="PANTHER" id="PTHR11941">
    <property type="entry name" value="ENOYL-COA HYDRATASE-RELATED"/>
    <property type="match status" value="1"/>
</dbReference>
<accession>S3V549</accession>
<dbReference type="STRING" id="1193011.LEP1GSC058_0494"/>
<gene>
    <name evidence="1" type="ORF">LEP1GSC058_0494</name>
</gene>
<protein>
    <submittedName>
        <fullName evidence="1">Enoyl-CoA hydratase/isomerase family protein</fullName>
    </submittedName>
</protein>
<dbReference type="Proteomes" id="UP000014540">
    <property type="component" value="Unassembled WGS sequence"/>
</dbReference>
<keyword evidence="2" id="KW-1185">Reference proteome</keyword>
<organism evidence="1 2">
    <name type="scientific">Leptospira fainei serovar Hurstbridge str. BUT 6</name>
    <dbReference type="NCBI Taxonomy" id="1193011"/>
    <lineage>
        <taxon>Bacteria</taxon>
        <taxon>Pseudomonadati</taxon>
        <taxon>Spirochaetota</taxon>
        <taxon>Spirochaetia</taxon>
        <taxon>Leptospirales</taxon>
        <taxon>Leptospiraceae</taxon>
        <taxon>Leptospira</taxon>
    </lineage>
</organism>
<dbReference type="GO" id="GO:0006635">
    <property type="term" value="P:fatty acid beta-oxidation"/>
    <property type="evidence" value="ECO:0007669"/>
    <property type="project" value="TreeGrafter"/>
</dbReference>
<dbReference type="Pfam" id="PF00378">
    <property type="entry name" value="ECH_1"/>
    <property type="match status" value="1"/>
</dbReference>